<feature type="transmembrane region" description="Helical" evidence="17">
    <location>
        <begin position="12"/>
        <end position="31"/>
    </location>
</feature>
<evidence type="ECO:0000256" key="15">
    <source>
        <dbReference type="ARBA" id="ARBA00049902"/>
    </source>
</evidence>
<feature type="transmembrane region" description="Helical" evidence="17">
    <location>
        <begin position="75"/>
        <end position="95"/>
    </location>
</feature>
<dbReference type="GO" id="GO:0009252">
    <property type="term" value="P:peptidoglycan biosynthetic process"/>
    <property type="evidence" value="ECO:0007669"/>
    <property type="project" value="UniProtKB-KW"/>
</dbReference>
<dbReference type="EC" id="2.4.99.28" evidence="14"/>
<dbReference type="AlphaFoldDB" id="A0A4R3JSD0"/>
<dbReference type="PANTHER" id="PTHR30474:SF2">
    <property type="entry name" value="PEPTIDOGLYCAN GLYCOSYLTRANSFERASE FTSW-RELATED"/>
    <property type="match status" value="1"/>
</dbReference>
<dbReference type="GO" id="GO:0008360">
    <property type="term" value="P:regulation of cell shape"/>
    <property type="evidence" value="ECO:0007669"/>
    <property type="project" value="UniProtKB-KW"/>
</dbReference>
<dbReference type="Proteomes" id="UP000294613">
    <property type="component" value="Unassembled WGS sequence"/>
</dbReference>
<evidence type="ECO:0000256" key="10">
    <source>
        <dbReference type="ARBA" id="ARBA00033270"/>
    </source>
</evidence>
<dbReference type="GO" id="GO:0032153">
    <property type="term" value="C:cell division site"/>
    <property type="evidence" value="ECO:0007669"/>
    <property type="project" value="TreeGrafter"/>
</dbReference>
<feature type="transmembrane region" description="Helical" evidence="17">
    <location>
        <begin position="260"/>
        <end position="286"/>
    </location>
</feature>
<evidence type="ECO:0000313" key="19">
    <source>
        <dbReference type="EMBL" id="TCS69983.1"/>
    </source>
</evidence>
<comment type="similarity">
    <text evidence="11">Belongs to the SEDS family. FtsW subfamily.</text>
</comment>
<feature type="transmembrane region" description="Helical" evidence="17">
    <location>
        <begin position="115"/>
        <end position="134"/>
    </location>
</feature>
<feature type="transmembrane region" description="Helical" evidence="17">
    <location>
        <begin position="298"/>
        <end position="323"/>
    </location>
</feature>
<dbReference type="GO" id="GO:0015648">
    <property type="term" value="F:lipid-linked peptidoglycan transporter activity"/>
    <property type="evidence" value="ECO:0007669"/>
    <property type="project" value="TreeGrafter"/>
</dbReference>
<evidence type="ECO:0000256" key="4">
    <source>
        <dbReference type="ARBA" id="ARBA00022692"/>
    </source>
</evidence>
<dbReference type="Proteomes" id="UP000702954">
    <property type="component" value="Unassembled WGS sequence"/>
</dbReference>
<evidence type="ECO:0000256" key="2">
    <source>
        <dbReference type="ARBA" id="ARBA00022676"/>
    </source>
</evidence>
<keyword evidence="6" id="KW-0573">Peptidoglycan synthesis</keyword>
<evidence type="ECO:0000256" key="12">
    <source>
        <dbReference type="ARBA" id="ARBA00041185"/>
    </source>
</evidence>
<dbReference type="RefSeq" id="WP_008976463.1">
    <property type="nucleotide sequence ID" value="NZ_BHEO01000008.1"/>
</dbReference>
<keyword evidence="4 17" id="KW-0812">Transmembrane</keyword>
<evidence type="ECO:0000256" key="9">
    <source>
        <dbReference type="ARBA" id="ARBA00032370"/>
    </source>
</evidence>
<evidence type="ECO:0000256" key="5">
    <source>
        <dbReference type="ARBA" id="ARBA00022960"/>
    </source>
</evidence>
<comment type="function">
    <text evidence="16">Peptidoglycan polymerase that is essential for cell division.</text>
</comment>
<comment type="catalytic activity">
    <reaction evidence="15">
        <text>[GlcNAc-(1-&gt;4)-Mur2Ac(oyl-L-Ala-gamma-D-Glu-L-Lys-D-Ala-D-Ala)](n)-di-trans,octa-cis-undecaprenyl diphosphate + beta-D-GlcNAc-(1-&gt;4)-Mur2Ac(oyl-L-Ala-gamma-D-Glu-L-Lys-D-Ala-D-Ala)-di-trans,octa-cis-undecaprenyl diphosphate = [GlcNAc-(1-&gt;4)-Mur2Ac(oyl-L-Ala-gamma-D-Glu-L-Lys-D-Ala-D-Ala)](n+1)-di-trans,octa-cis-undecaprenyl diphosphate + di-trans,octa-cis-undecaprenyl diphosphate + H(+)</text>
        <dbReference type="Rhea" id="RHEA:23708"/>
        <dbReference type="Rhea" id="RHEA-COMP:9602"/>
        <dbReference type="Rhea" id="RHEA-COMP:9603"/>
        <dbReference type="ChEBI" id="CHEBI:15378"/>
        <dbReference type="ChEBI" id="CHEBI:58405"/>
        <dbReference type="ChEBI" id="CHEBI:60033"/>
        <dbReference type="ChEBI" id="CHEBI:78435"/>
        <dbReference type="EC" id="2.4.99.28"/>
    </reaction>
</comment>
<dbReference type="PANTHER" id="PTHR30474">
    <property type="entry name" value="CELL CYCLE PROTEIN"/>
    <property type="match status" value="1"/>
</dbReference>
<evidence type="ECO:0000256" key="13">
    <source>
        <dbReference type="ARBA" id="ARBA00041418"/>
    </source>
</evidence>
<dbReference type="GO" id="GO:0051301">
    <property type="term" value="P:cell division"/>
    <property type="evidence" value="ECO:0007669"/>
    <property type="project" value="UniProtKB-KW"/>
</dbReference>
<keyword evidence="8 17" id="KW-0472">Membrane</keyword>
<evidence type="ECO:0000256" key="6">
    <source>
        <dbReference type="ARBA" id="ARBA00022984"/>
    </source>
</evidence>
<feature type="transmembrane region" description="Helical" evidence="17">
    <location>
        <begin position="335"/>
        <end position="360"/>
    </location>
</feature>
<dbReference type="GO" id="GO:0008955">
    <property type="term" value="F:peptidoglycan glycosyltransferase activity"/>
    <property type="evidence" value="ECO:0007669"/>
    <property type="project" value="UniProtKB-EC"/>
</dbReference>
<dbReference type="EMBL" id="BHEO01000008">
    <property type="protein sequence ID" value="GBU05228.1"/>
    <property type="molecule type" value="Genomic_DNA"/>
</dbReference>
<keyword evidence="19" id="KW-0132">Cell division</keyword>
<feature type="transmembrane region" description="Helical" evidence="17">
    <location>
        <begin position="185"/>
        <end position="203"/>
    </location>
</feature>
<comment type="subcellular location">
    <subcellularLocation>
        <location evidence="1">Membrane</location>
        <topology evidence="1">Multi-pass membrane protein</topology>
    </subcellularLocation>
</comment>
<reference evidence="18 21" key="1">
    <citation type="journal article" date="2018" name="Int. J. Syst. Evol. Microbiol.">
        <title>Draft Genome Sequence of Faecalimonas umbilicata JCM 30896T, an Acetate-Producing Bacterium Isolated from Human Feces.</title>
        <authorList>
            <person name="Sakamoto M."/>
            <person name="Ikeyama N."/>
            <person name="Yuki M."/>
            <person name="Ohkuma M."/>
        </authorList>
    </citation>
    <scope>NUCLEOTIDE SEQUENCE [LARGE SCALE GENOMIC DNA]</scope>
    <source>
        <strain evidence="18 21">EGH7</strain>
    </source>
</reference>
<evidence type="ECO:0000256" key="7">
    <source>
        <dbReference type="ARBA" id="ARBA00022989"/>
    </source>
</evidence>
<keyword evidence="19" id="KW-0131">Cell cycle</keyword>
<evidence type="ECO:0000313" key="20">
    <source>
        <dbReference type="Proteomes" id="UP000294613"/>
    </source>
</evidence>
<name>A0A4R3JSD0_9FIRM</name>
<feature type="transmembrane region" description="Helical" evidence="17">
    <location>
        <begin position="223"/>
        <end position="240"/>
    </location>
</feature>
<feature type="transmembrane region" description="Helical" evidence="17">
    <location>
        <begin position="51"/>
        <end position="68"/>
    </location>
</feature>
<gene>
    <name evidence="18" type="primary">spoVE_2</name>
    <name evidence="19" type="ORF">EDD74_102156</name>
    <name evidence="18" type="ORF">FAEUMB_17690</name>
</gene>
<proteinExistence type="inferred from homology"/>
<evidence type="ECO:0000313" key="18">
    <source>
        <dbReference type="EMBL" id="GBU05228.1"/>
    </source>
</evidence>
<protein>
    <recommendedName>
        <fullName evidence="12">Probable peptidoglycan glycosyltransferase FtsW</fullName>
        <ecNumber evidence="14">2.4.99.28</ecNumber>
    </recommendedName>
    <alternativeName>
        <fullName evidence="13">Cell division protein FtsW</fullName>
    </alternativeName>
    <alternativeName>
        <fullName evidence="10">Cell wall polymerase</fullName>
    </alternativeName>
    <alternativeName>
        <fullName evidence="9">Peptidoglycan polymerase</fullName>
    </alternativeName>
</protein>
<keyword evidence="5" id="KW-0133">Cell shape</keyword>
<dbReference type="Pfam" id="PF01098">
    <property type="entry name" value="FTSW_RODA_SPOVE"/>
    <property type="match status" value="1"/>
</dbReference>
<accession>A0A4R3JSD0</accession>
<dbReference type="EMBL" id="SLZV01000002">
    <property type="protein sequence ID" value="TCS69983.1"/>
    <property type="molecule type" value="Genomic_DNA"/>
</dbReference>
<evidence type="ECO:0000256" key="16">
    <source>
        <dbReference type="ARBA" id="ARBA00049966"/>
    </source>
</evidence>
<keyword evidence="2" id="KW-0328">Glycosyltransferase</keyword>
<evidence type="ECO:0000256" key="3">
    <source>
        <dbReference type="ARBA" id="ARBA00022679"/>
    </source>
</evidence>
<evidence type="ECO:0000256" key="1">
    <source>
        <dbReference type="ARBA" id="ARBA00004141"/>
    </source>
</evidence>
<evidence type="ECO:0000313" key="21">
    <source>
        <dbReference type="Proteomes" id="UP000702954"/>
    </source>
</evidence>
<evidence type="ECO:0000256" key="14">
    <source>
        <dbReference type="ARBA" id="ARBA00044770"/>
    </source>
</evidence>
<keyword evidence="7 17" id="KW-1133">Transmembrane helix</keyword>
<sequence>MGRPGKKKGYDYTLLAVVFLLVFVGLMILYSTSAYNGELKFHDRFYYLKKQLFATILGTVLMLIVANIDYHVWEPLAGIGYLVAIGLSVAVIFIGDEYNGSKRWLSLGPLSFQPSEYAKVALILFLACIVTKNVKEMGKIKTLFKIMLMVLPVVGLVGASNLSTAIIILGIAVILIFVASPKYAQFIWMGLLGCGFLGIFLGVESYRLERLAIWRNPEKYEKGYQTLQGLYAIGSGGLFGRGMGNSVQKLGFVPEAQNDMIFSIVCEELGLVGAALIILLFLLLIWRFFVIAVHAQDLFGALIASGAMAHMMIQVILNIAVVTNTIPNTGITLPFISYGGTSVLFLLMEMGLVLSVSSLIQ</sequence>
<feature type="transmembrane region" description="Helical" evidence="17">
    <location>
        <begin position="146"/>
        <end position="179"/>
    </location>
</feature>
<comment type="caution">
    <text evidence="19">The sequence shown here is derived from an EMBL/GenBank/DDBJ whole genome shotgun (WGS) entry which is preliminary data.</text>
</comment>
<dbReference type="GO" id="GO:0005886">
    <property type="term" value="C:plasma membrane"/>
    <property type="evidence" value="ECO:0007669"/>
    <property type="project" value="TreeGrafter"/>
</dbReference>
<reference evidence="19 20" key="2">
    <citation type="submission" date="2019-03" db="EMBL/GenBank/DDBJ databases">
        <title>Genomic Encyclopedia of Type Strains, Phase IV (KMG-IV): sequencing the most valuable type-strain genomes for metagenomic binning, comparative biology and taxonomic classification.</title>
        <authorList>
            <person name="Goeker M."/>
        </authorList>
    </citation>
    <scope>NUCLEOTIDE SEQUENCE [LARGE SCALE GENOMIC DNA]</scope>
    <source>
        <strain evidence="19 20">DSM 103426</strain>
    </source>
</reference>
<evidence type="ECO:0000256" key="8">
    <source>
        <dbReference type="ARBA" id="ARBA00023136"/>
    </source>
</evidence>
<organism evidence="19 20">
    <name type="scientific">Faecalimonas umbilicata</name>
    <dbReference type="NCBI Taxonomy" id="1912855"/>
    <lineage>
        <taxon>Bacteria</taxon>
        <taxon>Bacillati</taxon>
        <taxon>Bacillota</taxon>
        <taxon>Clostridia</taxon>
        <taxon>Lachnospirales</taxon>
        <taxon>Lachnospiraceae</taxon>
        <taxon>Faecalimonas</taxon>
    </lineage>
</organism>
<keyword evidence="3" id="KW-0808">Transferase</keyword>
<evidence type="ECO:0000256" key="17">
    <source>
        <dbReference type="SAM" id="Phobius"/>
    </source>
</evidence>
<keyword evidence="21" id="KW-1185">Reference proteome</keyword>
<evidence type="ECO:0000256" key="11">
    <source>
        <dbReference type="ARBA" id="ARBA00038053"/>
    </source>
</evidence>
<dbReference type="InterPro" id="IPR001182">
    <property type="entry name" value="FtsW/RodA"/>
</dbReference>